<evidence type="ECO:0000256" key="8">
    <source>
        <dbReference type="RuleBase" id="RU003485"/>
    </source>
</evidence>
<dbReference type="GO" id="GO:0006412">
    <property type="term" value="P:translation"/>
    <property type="evidence" value="ECO:0007669"/>
    <property type="project" value="UniProtKB-UniRule"/>
</dbReference>
<keyword evidence="4 7" id="KW-0689">Ribosomal protein</keyword>
<dbReference type="FunFam" id="3.30.860.10:FF:000001">
    <property type="entry name" value="30S ribosomal protein S19"/>
    <property type="match status" value="1"/>
</dbReference>
<evidence type="ECO:0000256" key="3">
    <source>
        <dbReference type="ARBA" id="ARBA00022884"/>
    </source>
</evidence>
<gene>
    <name evidence="7 9" type="primary">rpsS</name>
    <name evidence="9" type="ORF">MOP44_10065</name>
</gene>
<dbReference type="AlphaFoldDB" id="A0A9J7BUD2"/>
<keyword evidence="5 7" id="KW-0687">Ribonucleoprotein</keyword>
<name>A0A9J7BUD2_9BACT</name>
<organism evidence="9 10">
    <name type="scientific">Occallatibacter riparius</name>
    <dbReference type="NCBI Taxonomy" id="1002689"/>
    <lineage>
        <taxon>Bacteria</taxon>
        <taxon>Pseudomonadati</taxon>
        <taxon>Acidobacteriota</taxon>
        <taxon>Terriglobia</taxon>
        <taxon>Terriglobales</taxon>
        <taxon>Acidobacteriaceae</taxon>
        <taxon>Occallatibacter</taxon>
    </lineage>
</organism>
<evidence type="ECO:0000256" key="2">
    <source>
        <dbReference type="ARBA" id="ARBA00022730"/>
    </source>
</evidence>
<comment type="similarity">
    <text evidence="1 7 8">Belongs to the universal ribosomal protein uS19 family.</text>
</comment>
<dbReference type="InterPro" id="IPR005732">
    <property type="entry name" value="Ribosomal_uS19_bac-type"/>
</dbReference>
<dbReference type="NCBIfam" id="TIGR01050">
    <property type="entry name" value="rpsS_bact"/>
    <property type="match status" value="1"/>
</dbReference>
<dbReference type="PANTHER" id="PTHR11880:SF8">
    <property type="entry name" value="SMALL RIBOSOMAL SUBUNIT PROTEIN US19M"/>
    <property type="match status" value="1"/>
</dbReference>
<evidence type="ECO:0000256" key="4">
    <source>
        <dbReference type="ARBA" id="ARBA00022980"/>
    </source>
</evidence>
<dbReference type="GO" id="GO:0019843">
    <property type="term" value="F:rRNA binding"/>
    <property type="evidence" value="ECO:0007669"/>
    <property type="project" value="UniProtKB-UniRule"/>
</dbReference>
<proteinExistence type="inferred from homology"/>
<dbReference type="GO" id="GO:0015935">
    <property type="term" value="C:small ribosomal subunit"/>
    <property type="evidence" value="ECO:0007669"/>
    <property type="project" value="InterPro"/>
</dbReference>
<evidence type="ECO:0000256" key="6">
    <source>
        <dbReference type="ARBA" id="ARBA00035163"/>
    </source>
</evidence>
<dbReference type="PRINTS" id="PR00975">
    <property type="entry name" value="RIBOSOMALS19"/>
</dbReference>
<sequence>MARSTKKGPFVDTHLMVKVEGMNAANDRKVIKTWSRRSTIFPEFVGHTIAVHNGKKFVPVYVTENMVGHKLGEFAPTRTFKGHTAGSKAEAGAKAR</sequence>
<evidence type="ECO:0000313" key="10">
    <source>
        <dbReference type="Proteomes" id="UP001059380"/>
    </source>
</evidence>
<dbReference type="SUPFAM" id="SSF54570">
    <property type="entry name" value="Ribosomal protein S19"/>
    <property type="match status" value="1"/>
</dbReference>
<keyword evidence="3 7" id="KW-0694">RNA-binding</keyword>
<dbReference type="InterPro" id="IPR023575">
    <property type="entry name" value="Ribosomal_uS19_SF"/>
</dbReference>
<dbReference type="Gene3D" id="3.30.860.10">
    <property type="entry name" value="30s Ribosomal Protein S19, Chain A"/>
    <property type="match status" value="1"/>
</dbReference>
<evidence type="ECO:0000313" key="9">
    <source>
        <dbReference type="EMBL" id="UWZ86271.1"/>
    </source>
</evidence>
<protein>
    <recommendedName>
        <fullName evidence="6 7">Small ribosomal subunit protein uS19</fullName>
    </recommendedName>
</protein>
<dbReference type="Pfam" id="PF00203">
    <property type="entry name" value="Ribosomal_S19"/>
    <property type="match status" value="1"/>
</dbReference>
<evidence type="ECO:0000256" key="7">
    <source>
        <dbReference type="HAMAP-Rule" id="MF_00531"/>
    </source>
</evidence>
<dbReference type="HAMAP" id="MF_00531">
    <property type="entry name" value="Ribosomal_uS19"/>
    <property type="match status" value="1"/>
</dbReference>
<dbReference type="EMBL" id="CP093313">
    <property type="protein sequence ID" value="UWZ86271.1"/>
    <property type="molecule type" value="Genomic_DNA"/>
</dbReference>
<dbReference type="RefSeq" id="WP_260795913.1">
    <property type="nucleotide sequence ID" value="NZ_CP093313.1"/>
</dbReference>
<keyword evidence="2 7" id="KW-0699">rRNA-binding</keyword>
<evidence type="ECO:0000256" key="5">
    <source>
        <dbReference type="ARBA" id="ARBA00023274"/>
    </source>
</evidence>
<dbReference type="PROSITE" id="PS00323">
    <property type="entry name" value="RIBOSOMAL_S19"/>
    <property type="match status" value="1"/>
</dbReference>
<accession>A0A9J7BUD2</accession>
<dbReference type="PANTHER" id="PTHR11880">
    <property type="entry name" value="RIBOSOMAL PROTEIN S19P FAMILY MEMBER"/>
    <property type="match status" value="1"/>
</dbReference>
<dbReference type="PIRSF" id="PIRSF002144">
    <property type="entry name" value="Ribosomal_S19"/>
    <property type="match status" value="1"/>
</dbReference>
<dbReference type="InterPro" id="IPR002222">
    <property type="entry name" value="Ribosomal_uS19"/>
</dbReference>
<reference evidence="9" key="1">
    <citation type="submission" date="2021-04" db="EMBL/GenBank/DDBJ databases">
        <title>Phylogenetic analysis of Acidobacteriaceae.</title>
        <authorList>
            <person name="Qiu L."/>
            <person name="Zhang Q."/>
        </authorList>
    </citation>
    <scope>NUCLEOTIDE SEQUENCE</scope>
    <source>
        <strain evidence="9">DSM 25168</strain>
    </source>
</reference>
<comment type="function">
    <text evidence="7">Protein S19 forms a complex with S13 that binds strongly to the 16S ribosomal RNA.</text>
</comment>
<keyword evidence="10" id="KW-1185">Reference proteome</keyword>
<dbReference type="KEGG" id="orp:MOP44_10065"/>
<dbReference type="GO" id="GO:0003735">
    <property type="term" value="F:structural constituent of ribosome"/>
    <property type="evidence" value="ECO:0007669"/>
    <property type="project" value="InterPro"/>
</dbReference>
<dbReference type="GO" id="GO:0005737">
    <property type="term" value="C:cytoplasm"/>
    <property type="evidence" value="ECO:0007669"/>
    <property type="project" value="UniProtKB-ARBA"/>
</dbReference>
<dbReference type="Proteomes" id="UP001059380">
    <property type="component" value="Chromosome"/>
</dbReference>
<evidence type="ECO:0000256" key="1">
    <source>
        <dbReference type="ARBA" id="ARBA00007345"/>
    </source>
</evidence>
<dbReference type="InterPro" id="IPR020934">
    <property type="entry name" value="Ribosomal_uS19_CS"/>
</dbReference>
<dbReference type="GO" id="GO:0000028">
    <property type="term" value="P:ribosomal small subunit assembly"/>
    <property type="evidence" value="ECO:0007669"/>
    <property type="project" value="TreeGrafter"/>
</dbReference>